<proteinExistence type="predicted"/>
<evidence type="ECO:0000313" key="3">
    <source>
        <dbReference type="Proteomes" id="UP000008909"/>
    </source>
</evidence>
<reference evidence="2" key="1">
    <citation type="journal article" date="2011" name="Genome Biol.">
        <title>The draft genome of the carcinogenic human liver fluke Clonorchis sinensis.</title>
        <authorList>
            <person name="Wang X."/>
            <person name="Chen W."/>
            <person name="Huang Y."/>
            <person name="Sun J."/>
            <person name="Men J."/>
            <person name="Liu H."/>
            <person name="Luo F."/>
            <person name="Guo L."/>
            <person name="Lv X."/>
            <person name="Deng C."/>
            <person name="Zhou C."/>
            <person name="Fan Y."/>
            <person name="Li X."/>
            <person name="Huang L."/>
            <person name="Hu Y."/>
            <person name="Liang C."/>
            <person name="Hu X."/>
            <person name="Xu J."/>
            <person name="Yu X."/>
        </authorList>
    </citation>
    <scope>NUCLEOTIDE SEQUENCE [LARGE SCALE GENOMIC DNA]</scope>
    <source>
        <strain evidence="2">Henan</strain>
    </source>
</reference>
<name>G7YM69_CLOSI</name>
<sequence>MDAALARKGKVWWRHAKRPDTIDKNIHYLQRSGLNLLPFGHERLTSSVNYSHVDRIDHHSLLHHRIRITSQELSHNSGEGIPIFFDYEVITIRLPAAVLSYPDDLIASDLHRMLRVIRFHTNGVNFIRPTVGHDSQNTIEFCLSTGKRRESGAVMRDGSGSQKVIWSFLHPRDRQAQQPNGSVIPTNPEYNSNRRIIRRQVRVSVRGDRKVWWTRKTKERDEAQKSGNAQRLRQLIRATRYPKTTSDPDPALIDSRTKPPSTGDLIETGHCLKSNRHPNSYDEAGGHKE</sequence>
<organism evidence="2 3">
    <name type="scientific">Clonorchis sinensis</name>
    <name type="common">Chinese liver fluke</name>
    <dbReference type="NCBI Taxonomy" id="79923"/>
    <lineage>
        <taxon>Eukaryota</taxon>
        <taxon>Metazoa</taxon>
        <taxon>Spiralia</taxon>
        <taxon>Lophotrochozoa</taxon>
        <taxon>Platyhelminthes</taxon>
        <taxon>Trematoda</taxon>
        <taxon>Digenea</taxon>
        <taxon>Opisthorchiida</taxon>
        <taxon>Opisthorchiata</taxon>
        <taxon>Opisthorchiidae</taxon>
        <taxon>Clonorchis</taxon>
    </lineage>
</organism>
<evidence type="ECO:0000313" key="2">
    <source>
        <dbReference type="EMBL" id="GAA54050.1"/>
    </source>
</evidence>
<reference key="2">
    <citation type="submission" date="2011-10" db="EMBL/GenBank/DDBJ databases">
        <title>The genome and transcriptome sequence of Clonorchis sinensis provide insights into the carcinogenic liver fluke.</title>
        <authorList>
            <person name="Wang X."/>
            <person name="Huang Y."/>
            <person name="Chen W."/>
            <person name="Liu H."/>
            <person name="Guo L."/>
            <person name="Chen Y."/>
            <person name="Luo F."/>
            <person name="Zhou W."/>
            <person name="Sun J."/>
            <person name="Mao Q."/>
            <person name="Liang P."/>
            <person name="Zhou C."/>
            <person name="Tian Y."/>
            <person name="Men J."/>
            <person name="Lv X."/>
            <person name="Huang L."/>
            <person name="Zhou J."/>
            <person name="Hu Y."/>
            <person name="Li R."/>
            <person name="Zhang F."/>
            <person name="Lei H."/>
            <person name="Li X."/>
            <person name="Hu X."/>
            <person name="Liang C."/>
            <person name="Xu J."/>
            <person name="Wu Z."/>
            <person name="Yu X."/>
        </authorList>
    </citation>
    <scope>NUCLEOTIDE SEQUENCE</scope>
    <source>
        <strain>Henan</strain>
    </source>
</reference>
<dbReference type="Proteomes" id="UP000008909">
    <property type="component" value="Unassembled WGS sequence"/>
</dbReference>
<feature type="region of interest" description="Disordered" evidence="1">
    <location>
        <begin position="238"/>
        <end position="289"/>
    </location>
</feature>
<accession>G7YM69</accession>
<dbReference type="AlphaFoldDB" id="G7YM69"/>
<gene>
    <name evidence="2" type="ORF">CLF_112000</name>
</gene>
<keyword evidence="3" id="KW-1185">Reference proteome</keyword>
<protein>
    <submittedName>
        <fullName evidence="2">Uncharacterized protein</fullName>
    </submittedName>
</protein>
<evidence type="ECO:0000256" key="1">
    <source>
        <dbReference type="SAM" id="MobiDB-lite"/>
    </source>
</evidence>
<dbReference type="EMBL" id="DF143699">
    <property type="protein sequence ID" value="GAA54050.1"/>
    <property type="molecule type" value="Genomic_DNA"/>
</dbReference>